<name>A0A6C0L227_9ZZZZ</name>
<keyword evidence="2" id="KW-0472">Membrane</keyword>
<dbReference type="EMBL" id="MN741035">
    <property type="protein sequence ID" value="QHU23583.1"/>
    <property type="molecule type" value="Genomic_DNA"/>
</dbReference>
<reference evidence="3" key="1">
    <citation type="journal article" date="2020" name="Nature">
        <title>Giant virus diversity and host interactions through global metagenomics.</title>
        <authorList>
            <person name="Schulz F."/>
            <person name="Roux S."/>
            <person name="Paez-Espino D."/>
            <person name="Jungbluth S."/>
            <person name="Walsh D.A."/>
            <person name="Denef V.J."/>
            <person name="McMahon K.D."/>
            <person name="Konstantinidis K.T."/>
            <person name="Eloe-Fadrosh E.A."/>
            <person name="Kyrpides N.C."/>
            <person name="Woyke T."/>
        </authorList>
    </citation>
    <scope>NUCLEOTIDE SEQUENCE</scope>
    <source>
        <strain evidence="3">GVMAG-S-ERX555907-94</strain>
    </source>
</reference>
<feature type="region of interest" description="Disordered" evidence="1">
    <location>
        <begin position="1"/>
        <end position="23"/>
    </location>
</feature>
<sequence>MTVGQSALPSTSSDTFIEGGSPWVKDRMTDGDDGSCADPVYYKHSSSVYGEPSDDHNHMGDYYMCGDKDDVGEAINGTCKIVSFDEWKTTVGNCKEDSTEYSQDKCYNMVHQTTPGVSVFNMGSRSDSDNVFDPELNTGGSCRGRDNVEATTIDCRDSWTGPRDGSSDKEDSEAIGIASLTLNNEQVRPAYPNRKGILKKLGNRKGSSEWGSADGYESGSEPLDDANTTSHSDLLECPSTHTHSFHCLGDGFDTPGCGMGDDADPENMIRFCKRPTSHYKDENIINCCLASDGDSYRVSGDGRSGNSFKNCPVGYCVTEVDYGESATNVCESPIDSFKGGVGYPACKMMSKKCNDFFKDKCTNEVFQNTTHDLNGYCNTWADVMPSSFASKAASICGLPTPDDGSDEIDLTEDTAEINAIRQSYQNKLCRDWLQNNWQDNISKLQNICKHAVRDLGENTDGSKIGWEVTPLGEQLIDICPCHYPVEYYRWWKEDAFNRGETGSSLTENIKPECFLPECQRTLLYPSGINPDCPSLQICRQSIENNIINIGESRLEPGETAVNQRLPQTVDVQACSIQHTRSDYEPPEELEEELSESSPGEIGTPSSERRSRSRRRENRDLPRWDEEEEEGDNTMLIIGIVTFIIIMIVVVVLVVKNNKK</sequence>
<accession>A0A6C0L227</accession>
<feature type="region of interest" description="Disordered" evidence="1">
    <location>
        <begin position="580"/>
        <end position="628"/>
    </location>
</feature>
<feature type="compositionally biased region" description="Acidic residues" evidence="1">
    <location>
        <begin position="584"/>
        <end position="594"/>
    </location>
</feature>
<feature type="compositionally biased region" description="Polar residues" evidence="1">
    <location>
        <begin position="1"/>
        <end position="15"/>
    </location>
</feature>
<feature type="region of interest" description="Disordered" evidence="1">
    <location>
        <begin position="198"/>
        <end position="231"/>
    </location>
</feature>
<feature type="transmembrane region" description="Helical" evidence="2">
    <location>
        <begin position="634"/>
        <end position="654"/>
    </location>
</feature>
<dbReference type="AlphaFoldDB" id="A0A6C0L227"/>
<keyword evidence="2" id="KW-1133">Transmembrane helix</keyword>
<keyword evidence="2" id="KW-0812">Transmembrane</keyword>
<organism evidence="3">
    <name type="scientific">viral metagenome</name>
    <dbReference type="NCBI Taxonomy" id="1070528"/>
    <lineage>
        <taxon>unclassified sequences</taxon>
        <taxon>metagenomes</taxon>
        <taxon>organismal metagenomes</taxon>
    </lineage>
</organism>
<protein>
    <submittedName>
        <fullName evidence="3">Uncharacterized protein</fullName>
    </submittedName>
</protein>
<evidence type="ECO:0000256" key="2">
    <source>
        <dbReference type="SAM" id="Phobius"/>
    </source>
</evidence>
<evidence type="ECO:0000313" key="3">
    <source>
        <dbReference type="EMBL" id="QHU23583.1"/>
    </source>
</evidence>
<proteinExistence type="predicted"/>
<evidence type="ECO:0000256" key="1">
    <source>
        <dbReference type="SAM" id="MobiDB-lite"/>
    </source>
</evidence>